<reference evidence="1" key="1">
    <citation type="journal article" date="2023" name="Insect Mol. Biol.">
        <title>Genome sequencing provides insights into the evolution of gene families encoding plant cell wall-degrading enzymes in longhorned beetles.</title>
        <authorList>
            <person name="Shin N.R."/>
            <person name="Okamura Y."/>
            <person name="Kirsch R."/>
            <person name="Pauchet Y."/>
        </authorList>
    </citation>
    <scope>NUCLEOTIDE SEQUENCE</scope>
    <source>
        <strain evidence="1">AMC_N1</strain>
    </source>
</reference>
<evidence type="ECO:0000313" key="2">
    <source>
        <dbReference type="Proteomes" id="UP001162162"/>
    </source>
</evidence>
<sequence>MNRRKNEDEPVGCAKQHDAQVHPEVEHLKDLRLGEVQHNDATEFGQRNAGKIELPMWASASAALSTLVDFKETEKLCTRCEQNSTDIPTAITRFTNDTALSVMCHQYMRPPKFTRIIEIVMITTRLENMSSPMRRNVTTNMASRLMPRLSRVSGHIVRYCS</sequence>
<organism evidence="1 2">
    <name type="scientific">Aromia moschata</name>
    <dbReference type="NCBI Taxonomy" id="1265417"/>
    <lineage>
        <taxon>Eukaryota</taxon>
        <taxon>Metazoa</taxon>
        <taxon>Ecdysozoa</taxon>
        <taxon>Arthropoda</taxon>
        <taxon>Hexapoda</taxon>
        <taxon>Insecta</taxon>
        <taxon>Pterygota</taxon>
        <taxon>Neoptera</taxon>
        <taxon>Endopterygota</taxon>
        <taxon>Coleoptera</taxon>
        <taxon>Polyphaga</taxon>
        <taxon>Cucujiformia</taxon>
        <taxon>Chrysomeloidea</taxon>
        <taxon>Cerambycidae</taxon>
        <taxon>Cerambycinae</taxon>
        <taxon>Callichromatini</taxon>
        <taxon>Aromia</taxon>
    </lineage>
</organism>
<gene>
    <name evidence="1" type="ORF">NQ318_014011</name>
</gene>
<keyword evidence="2" id="KW-1185">Reference proteome</keyword>
<accession>A0AAV8YZL9</accession>
<comment type="caution">
    <text evidence="1">The sequence shown here is derived from an EMBL/GenBank/DDBJ whole genome shotgun (WGS) entry which is preliminary data.</text>
</comment>
<dbReference type="AlphaFoldDB" id="A0AAV8YZL9"/>
<protein>
    <submittedName>
        <fullName evidence="1">Uncharacterized protein</fullName>
    </submittedName>
</protein>
<evidence type="ECO:0000313" key="1">
    <source>
        <dbReference type="EMBL" id="KAJ8956657.1"/>
    </source>
</evidence>
<dbReference type="Proteomes" id="UP001162162">
    <property type="component" value="Unassembled WGS sequence"/>
</dbReference>
<dbReference type="EMBL" id="JAPWTK010000028">
    <property type="protein sequence ID" value="KAJ8956657.1"/>
    <property type="molecule type" value="Genomic_DNA"/>
</dbReference>
<name>A0AAV8YZL9_9CUCU</name>
<proteinExistence type="predicted"/>